<dbReference type="RefSeq" id="WP_206291559.1">
    <property type="nucleotide sequence ID" value="NZ_CP063458.1"/>
</dbReference>
<dbReference type="AlphaFoldDB" id="A0A7M2WVR4"/>
<accession>A0A7M2WVR4</accession>
<keyword evidence="1" id="KW-0472">Membrane</keyword>
<dbReference type="KEGG" id="hbs:IPV69_20340"/>
<dbReference type="EMBL" id="CP063458">
    <property type="protein sequence ID" value="QOV88570.1"/>
    <property type="molecule type" value="Genomic_DNA"/>
</dbReference>
<proteinExistence type="predicted"/>
<organism evidence="2 3">
    <name type="scientific">Humisphaera borealis</name>
    <dbReference type="NCBI Taxonomy" id="2807512"/>
    <lineage>
        <taxon>Bacteria</taxon>
        <taxon>Pseudomonadati</taxon>
        <taxon>Planctomycetota</taxon>
        <taxon>Phycisphaerae</taxon>
        <taxon>Tepidisphaerales</taxon>
        <taxon>Tepidisphaeraceae</taxon>
        <taxon>Humisphaera</taxon>
    </lineage>
</organism>
<keyword evidence="1" id="KW-1133">Transmembrane helix</keyword>
<name>A0A7M2WVR4_9BACT</name>
<feature type="transmembrane region" description="Helical" evidence="1">
    <location>
        <begin position="6"/>
        <end position="26"/>
    </location>
</feature>
<reference evidence="2 3" key="1">
    <citation type="submission" date="2020-10" db="EMBL/GenBank/DDBJ databases">
        <title>Wide distribution of Phycisphaera-like planctomycetes from WD2101 soil group in peatlands and genome analysis of the first cultivated representative.</title>
        <authorList>
            <person name="Dedysh S.N."/>
            <person name="Beletsky A.V."/>
            <person name="Ivanova A."/>
            <person name="Kulichevskaya I.S."/>
            <person name="Suzina N.E."/>
            <person name="Philippov D.A."/>
            <person name="Rakitin A.L."/>
            <person name="Mardanov A.V."/>
            <person name="Ravin N.V."/>
        </authorList>
    </citation>
    <scope>NUCLEOTIDE SEQUENCE [LARGE SCALE GENOMIC DNA]</scope>
    <source>
        <strain evidence="2 3">M1803</strain>
    </source>
</reference>
<evidence type="ECO:0000313" key="2">
    <source>
        <dbReference type="EMBL" id="QOV88570.1"/>
    </source>
</evidence>
<keyword evidence="3" id="KW-1185">Reference proteome</keyword>
<dbReference type="Proteomes" id="UP000593765">
    <property type="component" value="Chromosome"/>
</dbReference>
<gene>
    <name evidence="2" type="ORF">IPV69_20340</name>
</gene>
<sequence length="217" mass="23706">MAGPSALVVFILLLLLAIAGCTYFALVWRETSARRAVALAEWAQATGFYFNPLAKLRPPRPFERFGTGVRIRNCLVSSKATVVEFSVDSPAKATVADDPAAMPSHRFNVLVWPVESDWPAIALRPAAAATSLSDILSLPSQAARFGSHRFVIHTDHRTTGKHLADSRVRGLLPADIGLLLLGRYMILDFSCRPFDGIEFNRMIAIAQQVLSHLPAAK</sequence>
<keyword evidence="1" id="KW-0812">Transmembrane</keyword>
<evidence type="ECO:0000256" key="1">
    <source>
        <dbReference type="SAM" id="Phobius"/>
    </source>
</evidence>
<protein>
    <submittedName>
        <fullName evidence="2">Uncharacterized protein</fullName>
    </submittedName>
</protein>
<evidence type="ECO:0000313" key="3">
    <source>
        <dbReference type="Proteomes" id="UP000593765"/>
    </source>
</evidence>